<reference evidence="4 5" key="1">
    <citation type="submission" date="2018-04" db="EMBL/GenBank/DDBJ databases">
        <title>Sphingobacterium sp. M46 Genome.</title>
        <authorList>
            <person name="Cheng J."/>
            <person name="Li Y."/>
        </authorList>
    </citation>
    <scope>NUCLEOTIDE SEQUENCE [LARGE SCALE GENOMIC DNA]</scope>
    <source>
        <strain evidence="4 5">M46</strain>
    </source>
</reference>
<organism evidence="4 5">
    <name type="scientific">Sphingobacterium athyrii</name>
    <dbReference type="NCBI Taxonomy" id="2152717"/>
    <lineage>
        <taxon>Bacteria</taxon>
        <taxon>Pseudomonadati</taxon>
        <taxon>Bacteroidota</taxon>
        <taxon>Sphingobacteriia</taxon>
        <taxon>Sphingobacteriales</taxon>
        <taxon>Sphingobacteriaceae</taxon>
        <taxon>Sphingobacterium</taxon>
    </lineage>
</organism>
<sequence>MKIKCILIDDEPFALNLLEDDLLSFDQIEILQKFHAPVDVAEYLKNQAVDLIFLDIQMPEQLGTEFVRNLEDPPLFIFTTAYHQYAVEGFELNAVDYLLKPISKERLMTAIRKVEDIMTLRNKQVVEKDHIIVHVEYKKTKIYLNEISYIEGLKDYVKIYLVDRQTPLLTRSNLRGMEKLLPASDFLRIHNSFIVNKARIEHYTPAKITLPEIALPIGKKYVKNMAQFHMKAASNQDNIIR</sequence>
<dbReference type="Gene3D" id="3.40.50.2300">
    <property type="match status" value="1"/>
</dbReference>
<proteinExistence type="predicted"/>
<keyword evidence="4" id="KW-0238">DNA-binding</keyword>
<feature type="domain" description="HTH LytTR-type" evidence="3">
    <location>
        <begin position="144"/>
        <end position="231"/>
    </location>
</feature>
<evidence type="ECO:0000313" key="5">
    <source>
        <dbReference type="Proteomes" id="UP000250831"/>
    </source>
</evidence>
<dbReference type="PANTHER" id="PTHR37299">
    <property type="entry name" value="TRANSCRIPTIONAL REGULATOR-RELATED"/>
    <property type="match status" value="1"/>
</dbReference>
<gene>
    <name evidence="4" type="ORF">DCO56_04090</name>
</gene>
<dbReference type="SMART" id="SM00850">
    <property type="entry name" value="LytTR"/>
    <property type="match status" value="1"/>
</dbReference>
<dbReference type="PANTHER" id="PTHR37299:SF1">
    <property type="entry name" value="STAGE 0 SPORULATION PROTEIN A HOMOLOG"/>
    <property type="match status" value="1"/>
</dbReference>
<dbReference type="Proteomes" id="UP000250831">
    <property type="component" value="Unassembled WGS sequence"/>
</dbReference>
<dbReference type="Gene3D" id="2.40.50.1020">
    <property type="entry name" value="LytTr DNA-binding domain"/>
    <property type="match status" value="1"/>
</dbReference>
<dbReference type="SUPFAM" id="SSF52172">
    <property type="entry name" value="CheY-like"/>
    <property type="match status" value="1"/>
</dbReference>
<dbReference type="InterPro" id="IPR001789">
    <property type="entry name" value="Sig_transdc_resp-reg_receiver"/>
</dbReference>
<dbReference type="InterPro" id="IPR011006">
    <property type="entry name" value="CheY-like_superfamily"/>
</dbReference>
<dbReference type="AlphaFoldDB" id="A0A363NZB9"/>
<dbReference type="GO" id="GO:0003677">
    <property type="term" value="F:DNA binding"/>
    <property type="evidence" value="ECO:0007669"/>
    <property type="project" value="UniProtKB-KW"/>
</dbReference>
<dbReference type="OrthoDB" id="9787344at2"/>
<feature type="domain" description="Response regulatory" evidence="2">
    <location>
        <begin position="4"/>
        <end position="115"/>
    </location>
</feature>
<dbReference type="InterPro" id="IPR007492">
    <property type="entry name" value="LytTR_DNA-bd_dom"/>
</dbReference>
<keyword evidence="1" id="KW-0597">Phosphoprotein</keyword>
<protein>
    <submittedName>
        <fullName evidence="4">DNA-binding response regulator</fullName>
    </submittedName>
</protein>
<evidence type="ECO:0000313" key="4">
    <source>
        <dbReference type="EMBL" id="PUV26149.1"/>
    </source>
</evidence>
<dbReference type="Pfam" id="PF04397">
    <property type="entry name" value="LytTR"/>
    <property type="match status" value="1"/>
</dbReference>
<dbReference type="EMBL" id="QCXX01000001">
    <property type="protein sequence ID" value="PUV26149.1"/>
    <property type="molecule type" value="Genomic_DNA"/>
</dbReference>
<dbReference type="InterPro" id="IPR046947">
    <property type="entry name" value="LytR-like"/>
</dbReference>
<dbReference type="PROSITE" id="PS50930">
    <property type="entry name" value="HTH_LYTTR"/>
    <property type="match status" value="1"/>
</dbReference>
<name>A0A363NZB9_9SPHI</name>
<feature type="modified residue" description="4-aspartylphosphate" evidence="1">
    <location>
        <position position="55"/>
    </location>
</feature>
<keyword evidence="5" id="KW-1185">Reference proteome</keyword>
<evidence type="ECO:0000259" key="2">
    <source>
        <dbReference type="PROSITE" id="PS50110"/>
    </source>
</evidence>
<accession>A0A363NZB9</accession>
<evidence type="ECO:0000259" key="3">
    <source>
        <dbReference type="PROSITE" id="PS50930"/>
    </source>
</evidence>
<dbReference type="SMART" id="SM00448">
    <property type="entry name" value="REC"/>
    <property type="match status" value="1"/>
</dbReference>
<evidence type="ECO:0000256" key="1">
    <source>
        <dbReference type="PROSITE-ProRule" id="PRU00169"/>
    </source>
</evidence>
<dbReference type="PROSITE" id="PS50110">
    <property type="entry name" value="RESPONSE_REGULATORY"/>
    <property type="match status" value="1"/>
</dbReference>
<dbReference type="RefSeq" id="WP_108632439.1">
    <property type="nucleotide sequence ID" value="NZ_QCXX01000001.1"/>
</dbReference>
<dbReference type="Pfam" id="PF00072">
    <property type="entry name" value="Response_reg"/>
    <property type="match status" value="1"/>
</dbReference>
<dbReference type="GO" id="GO:0000156">
    <property type="term" value="F:phosphorelay response regulator activity"/>
    <property type="evidence" value="ECO:0007669"/>
    <property type="project" value="InterPro"/>
</dbReference>
<comment type="caution">
    <text evidence="4">The sequence shown here is derived from an EMBL/GenBank/DDBJ whole genome shotgun (WGS) entry which is preliminary data.</text>
</comment>